<evidence type="ECO:0000313" key="1">
    <source>
        <dbReference type="EMBL" id="SCW49579.1"/>
    </source>
</evidence>
<evidence type="ECO:0000313" key="2">
    <source>
        <dbReference type="Proteomes" id="UP000199542"/>
    </source>
</evidence>
<accession>A0A1G4R035</accession>
<dbReference type="RefSeq" id="WP_092584723.1">
    <property type="nucleotide sequence ID" value="NZ_FMTM01000002.1"/>
</dbReference>
<dbReference type="AlphaFoldDB" id="A0A1G4R035"/>
<protein>
    <submittedName>
        <fullName evidence="1">Uncharacterized protein</fullName>
    </submittedName>
</protein>
<organism evidence="1 2">
    <name type="scientific">Rhizobium mongolense subsp. loessense</name>
    <dbReference type="NCBI Taxonomy" id="158890"/>
    <lineage>
        <taxon>Bacteria</taxon>
        <taxon>Pseudomonadati</taxon>
        <taxon>Pseudomonadota</taxon>
        <taxon>Alphaproteobacteria</taxon>
        <taxon>Hyphomicrobiales</taxon>
        <taxon>Rhizobiaceae</taxon>
        <taxon>Rhizobium/Agrobacterium group</taxon>
        <taxon>Rhizobium</taxon>
    </lineage>
</organism>
<dbReference type="Proteomes" id="UP000199542">
    <property type="component" value="Unassembled WGS sequence"/>
</dbReference>
<gene>
    <name evidence="1" type="ORF">SAMN02927900_02011</name>
</gene>
<name>A0A1G4R035_9HYPH</name>
<sequence>MVQDFVTHLKAFFDSLFARKSDATPRGQTAGEAPRNHDEGDRELREYELYYWSAAPGPWY</sequence>
<proteinExistence type="predicted"/>
<reference evidence="1 2" key="1">
    <citation type="submission" date="2016-10" db="EMBL/GenBank/DDBJ databases">
        <authorList>
            <person name="de Groot N.N."/>
        </authorList>
    </citation>
    <scope>NUCLEOTIDE SEQUENCE [LARGE SCALE GENOMIC DNA]</scope>
    <source>
        <strain evidence="1 2">CGMCC 1.3401</strain>
    </source>
</reference>
<dbReference type="EMBL" id="FMTM01000002">
    <property type="protein sequence ID" value="SCW49579.1"/>
    <property type="molecule type" value="Genomic_DNA"/>
</dbReference>